<reference evidence="2" key="1">
    <citation type="journal article" date="2013" name="New Phytol.">
        <title>Comparative genomic and transcriptomic analyses reveal the hemibiotrophic stage shift of Colletotrichum fungi.</title>
        <authorList>
            <person name="Gan P."/>
            <person name="Ikeda K."/>
            <person name="Irieda H."/>
            <person name="Narusaka M."/>
            <person name="O'Connell R.J."/>
            <person name="Narusaka Y."/>
            <person name="Takano Y."/>
            <person name="Kubo Y."/>
            <person name="Shirasu K."/>
        </authorList>
    </citation>
    <scope>NUCLEOTIDE SEQUENCE [LARGE SCALE GENOMIC DNA]</scope>
    <source>
        <strain evidence="2">104-T / ATCC 96160 / CBS 514.97 / LARS 414 / MAFF 240422</strain>
    </source>
</reference>
<name>A0A484FI94_COLOR</name>
<protein>
    <submittedName>
        <fullName evidence="1">Carboxypeptidase S1-like protein B</fullName>
    </submittedName>
</protein>
<keyword evidence="2" id="KW-1185">Reference proteome</keyword>
<dbReference type="STRING" id="1213857.A0A484FI94"/>
<dbReference type="OrthoDB" id="443318at2759"/>
<reference evidence="2" key="2">
    <citation type="journal article" date="2019" name="Mol. Plant Microbe Interact.">
        <title>Genome sequence resources for four phytopathogenic fungi from the Colletotrichum orbiculare species complex.</title>
        <authorList>
            <person name="Gan P."/>
            <person name="Tsushima A."/>
            <person name="Narusaka M."/>
            <person name="Narusaka Y."/>
            <person name="Takano Y."/>
            <person name="Kubo Y."/>
            <person name="Shirasu K."/>
        </authorList>
    </citation>
    <scope>GENOME REANNOTATION</scope>
    <source>
        <strain evidence="2">104-T / ATCC 96160 / CBS 514.97 / LARS 414 / MAFF 240422</strain>
    </source>
</reference>
<dbReference type="Proteomes" id="UP000014480">
    <property type="component" value="Unassembled WGS sequence"/>
</dbReference>
<organism evidence="1 2">
    <name type="scientific">Colletotrichum orbiculare (strain 104-T / ATCC 96160 / CBS 514.97 / LARS 414 / MAFF 240422)</name>
    <name type="common">Cucumber anthracnose fungus</name>
    <name type="synonym">Colletotrichum lagenarium</name>
    <dbReference type="NCBI Taxonomy" id="1213857"/>
    <lineage>
        <taxon>Eukaryota</taxon>
        <taxon>Fungi</taxon>
        <taxon>Dikarya</taxon>
        <taxon>Ascomycota</taxon>
        <taxon>Pezizomycotina</taxon>
        <taxon>Sordariomycetes</taxon>
        <taxon>Hypocreomycetidae</taxon>
        <taxon>Glomerellales</taxon>
        <taxon>Glomerellaceae</taxon>
        <taxon>Colletotrichum</taxon>
        <taxon>Colletotrichum orbiculare species complex</taxon>
    </lineage>
</organism>
<gene>
    <name evidence="1" type="ORF">Cob_v008856</name>
</gene>
<sequence>MSQSQANPVQSSASRCPSCTATADFACNWIGGEAVSLAIPWAHRTDFAAAGYEPLRTNGTYAGGQTRREVGFF</sequence>
<dbReference type="SUPFAM" id="SSF53474">
    <property type="entry name" value="alpha/beta-Hydrolases"/>
    <property type="match status" value="1"/>
</dbReference>
<evidence type="ECO:0000313" key="2">
    <source>
        <dbReference type="Proteomes" id="UP000014480"/>
    </source>
</evidence>
<evidence type="ECO:0000313" key="1">
    <source>
        <dbReference type="EMBL" id="TDZ18189.1"/>
    </source>
</evidence>
<comment type="caution">
    <text evidence="1">The sequence shown here is derived from an EMBL/GenBank/DDBJ whole genome shotgun (WGS) entry which is preliminary data.</text>
</comment>
<dbReference type="AlphaFoldDB" id="A0A484FI94"/>
<dbReference type="InterPro" id="IPR029058">
    <property type="entry name" value="AB_hydrolase_fold"/>
</dbReference>
<accession>A0A484FI94</accession>
<dbReference type="EMBL" id="AMCV02000025">
    <property type="protein sequence ID" value="TDZ18189.1"/>
    <property type="molecule type" value="Genomic_DNA"/>
</dbReference>
<proteinExistence type="predicted"/>
<dbReference type="GO" id="GO:0004180">
    <property type="term" value="F:carboxypeptidase activity"/>
    <property type="evidence" value="ECO:0007669"/>
    <property type="project" value="UniProtKB-KW"/>
</dbReference>
<dbReference type="Gene3D" id="3.40.50.1820">
    <property type="entry name" value="alpha/beta hydrolase"/>
    <property type="match status" value="1"/>
</dbReference>